<comment type="subcellular location">
    <subcellularLocation>
        <location evidence="1">Nucleus</location>
    </subcellularLocation>
</comment>
<protein>
    <submittedName>
        <fullName evidence="6">(California timema) hypothetical protein</fullName>
    </submittedName>
</protein>
<evidence type="ECO:0000313" key="6">
    <source>
        <dbReference type="EMBL" id="CAD7567332.1"/>
    </source>
</evidence>
<dbReference type="GO" id="GO:0005829">
    <property type="term" value="C:cytosol"/>
    <property type="evidence" value="ECO:0007669"/>
    <property type="project" value="TreeGrafter"/>
</dbReference>
<reference evidence="6" key="1">
    <citation type="submission" date="2020-11" db="EMBL/GenBank/DDBJ databases">
        <authorList>
            <person name="Tran Van P."/>
        </authorList>
    </citation>
    <scope>NUCLEOTIDE SEQUENCE</scope>
</reference>
<dbReference type="InterPro" id="IPR005534">
    <property type="entry name" value="Curli_assmbl/transp-comp_CsgG"/>
</dbReference>
<keyword evidence="3" id="KW-0238">DNA-binding</keyword>
<dbReference type="InterPro" id="IPR018060">
    <property type="entry name" value="HTH_AraC"/>
</dbReference>
<evidence type="ECO:0000256" key="3">
    <source>
        <dbReference type="ARBA" id="ARBA00023125"/>
    </source>
</evidence>
<evidence type="ECO:0000256" key="4">
    <source>
        <dbReference type="ARBA" id="ARBA00023163"/>
    </source>
</evidence>
<dbReference type="Pfam" id="PF12625">
    <property type="entry name" value="Arabinose_bd"/>
    <property type="match status" value="1"/>
</dbReference>
<sequence length="689" mass="76802">MNPTLIKPDAFAACSAAAGAGNHGVLAAAATGLSDFIHTQGGDVDRIFGISGIDPERLASPTLSLGLVNYCRVLEEAARHSGFDNFGLHYGRQFKPQSLGLIGYIGLCSATLEQALHNVVNAFPWHQHDTLTRLVDKGECWRLDYQVRHGAILSRRQDAELTLGMFMNLIRHVAGRHWAPREVHFEHPRPGQWHDHCKVFDAPVWFDQPFNSLVIPKRDLLRAMPESDPILLMVMQDAIRRLNRVTSQQSMIEQARSQVNLSLMQGEPVLEEVADKLGLSSWSLQRRLREEGSSFTALVDQVRCEMATYYLQQKQLPISEMALLLGYSEVSAFSRAFRRWLRRRRQITGLRHQLPGAQAERFIPLRLGHRITSAVFLPLHPYQTLLPGVTRRIAELPVQYWLHLISPVTGLAVRIFRRLTEIFRSAADSLQTGIMNAMALLRLSTEPEFTALARVTSLSLHGLEMQKKYAFAALSLLTASLISGCATESSRAIQAPQVRAASQPVYQGVRSPIAVGQFDNRSSYMNGIFSDGVDRLGNQSKTILITHLQQTNRFSVLDRSNLKELQQESDFKRSQQNIKGANFIITGDITEFGRKEVGDQQLWGILGRGKTQIAYAKVNLNVVDVTTSEVVYSTQGAGEYQLSAREVIGFGGTSSYDSTLNGKVMDLAIREAVDHLVDGINNGAWRPAK</sequence>
<dbReference type="AlphaFoldDB" id="A0A7R9P2L3"/>
<dbReference type="InterPro" id="IPR009057">
    <property type="entry name" value="Homeodomain-like_sf"/>
</dbReference>
<dbReference type="InterPro" id="IPR032687">
    <property type="entry name" value="AraC-type_N"/>
</dbReference>
<accession>A0A7R9P2L3</accession>
<evidence type="ECO:0000259" key="5">
    <source>
        <dbReference type="PROSITE" id="PS01124"/>
    </source>
</evidence>
<dbReference type="EMBL" id="OE179079">
    <property type="protein sequence ID" value="CAD7567332.1"/>
    <property type="molecule type" value="Genomic_DNA"/>
</dbReference>
<dbReference type="PANTHER" id="PTHR47894">
    <property type="entry name" value="HTH-TYPE TRANSCRIPTIONAL REGULATOR GADX"/>
    <property type="match status" value="1"/>
</dbReference>
<dbReference type="GO" id="GO:0005634">
    <property type="term" value="C:nucleus"/>
    <property type="evidence" value="ECO:0007669"/>
    <property type="project" value="UniProtKB-SubCell"/>
</dbReference>
<keyword evidence="2" id="KW-0805">Transcription regulation</keyword>
<name>A0A7R9P2L3_TIMCA</name>
<dbReference type="GO" id="GO:0000976">
    <property type="term" value="F:transcription cis-regulatory region binding"/>
    <property type="evidence" value="ECO:0007669"/>
    <property type="project" value="TreeGrafter"/>
</dbReference>
<dbReference type="Gene3D" id="1.10.10.60">
    <property type="entry name" value="Homeodomain-like"/>
    <property type="match status" value="1"/>
</dbReference>
<gene>
    <name evidence="6" type="ORF">TCMB3V08_LOCUS134</name>
</gene>
<evidence type="ECO:0000256" key="1">
    <source>
        <dbReference type="ARBA" id="ARBA00004123"/>
    </source>
</evidence>
<feature type="domain" description="HTH araC/xylS-type" evidence="5">
    <location>
        <begin position="253"/>
        <end position="339"/>
    </location>
</feature>
<dbReference type="GO" id="GO:0003700">
    <property type="term" value="F:DNA-binding transcription factor activity"/>
    <property type="evidence" value="ECO:0007669"/>
    <property type="project" value="InterPro"/>
</dbReference>
<dbReference type="SUPFAM" id="SSF52964">
    <property type="entry name" value="TolB, N-terminal domain"/>
    <property type="match status" value="1"/>
</dbReference>
<proteinExistence type="predicted"/>
<dbReference type="SUPFAM" id="SSF46689">
    <property type="entry name" value="Homeodomain-like"/>
    <property type="match status" value="1"/>
</dbReference>
<evidence type="ECO:0000256" key="2">
    <source>
        <dbReference type="ARBA" id="ARBA00023015"/>
    </source>
</evidence>
<dbReference type="SMART" id="SM00342">
    <property type="entry name" value="HTH_ARAC"/>
    <property type="match status" value="1"/>
</dbReference>
<dbReference type="Gene3D" id="3.40.50.10610">
    <property type="entry name" value="ABC-type transport auxiliary lipoprotein component"/>
    <property type="match status" value="1"/>
</dbReference>
<dbReference type="Pfam" id="PF12833">
    <property type="entry name" value="HTH_18"/>
    <property type="match status" value="1"/>
</dbReference>
<organism evidence="6">
    <name type="scientific">Timema californicum</name>
    <name type="common">California timema</name>
    <name type="synonym">Walking stick</name>
    <dbReference type="NCBI Taxonomy" id="61474"/>
    <lineage>
        <taxon>Eukaryota</taxon>
        <taxon>Metazoa</taxon>
        <taxon>Ecdysozoa</taxon>
        <taxon>Arthropoda</taxon>
        <taxon>Hexapoda</taxon>
        <taxon>Insecta</taxon>
        <taxon>Pterygota</taxon>
        <taxon>Neoptera</taxon>
        <taxon>Polyneoptera</taxon>
        <taxon>Phasmatodea</taxon>
        <taxon>Timematodea</taxon>
        <taxon>Timematoidea</taxon>
        <taxon>Timematidae</taxon>
        <taxon>Timema</taxon>
    </lineage>
</organism>
<dbReference type="PROSITE" id="PS01124">
    <property type="entry name" value="HTH_ARAC_FAMILY_2"/>
    <property type="match status" value="1"/>
</dbReference>
<dbReference type="PANTHER" id="PTHR47894:SF4">
    <property type="entry name" value="HTH-TYPE TRANSCRIPTIONAL REGULATOR GADX"/>
    <property type="match status" value="1"/>
</dbReference>
<keyword evidence="4" id="KW-0804">Transcription</keyword>
<dbReference type="Pfam" id="PF03783">
    <property type="entry name" value="CsgG"/>
    <property type="match status" value="1"/>
</dbReference>